<dbReference type="EMBL" id="JBBNAE010000005">
    <property type="protein sequence ID" value="KAK9123798.1"/>
    <property type="molecule type" value="Genomic_DNA"/>
</dbReference>
<proteinExistence type="predicted"/>
<keyword evidence="2" id="KW-1185">Reference proteome</keyword>
<reference evidence="1 2" key="1">
    <citation type="submission" date="2024-01" db="EMBL/GenBank/DDBJ databases">
        <title>Genome assemblies of Stephania.</title>
        <authorList>
            <person name="Yang L."/>
        </authorList>
    </citation>
    <scope>NUCLEOTIDE SEQUENCE [LARGE SCALE GENOMIC DNA]</scope>
    <source>
        <strain evidence="1">QJT</strain>
        <tissue evidence="1">Leaf</tissue>
    </source>
</reference>
<organism evidence="1 2">
    <name type="scientific">Stephania japonica</name>
    <dbReference type="NCBI Taxonomy" id="461633"/>
    <lineage>
        <taxon>Eukaryota</taxon>
        <taxon>Viridiplantae</taxon>
        <taxon>Streptophyta</taxon>
        <taxon>Embryophyta</taxon>
        <taxon>Tracheophyta</taxon>
        <taxon>Spermatophyta</taxon>
        <taxon>Magnoliopsida</taxon>
        <taxon>Ranunculales</taxon>
        <taxon>Menispermaceae</taxon>
        <taxon>Menispermoideae</taxon>
        <taxon>Cissampelideae</taxon>
        <taxon>Stephania</taxon>
    </lineage>
</organism>
<evidence type="ECO:0000313" key="2">
    <source>
        <dbReference type="Proteomes" id="UP001417504"/>
    </source>
</evidence>
<protein>
    <submittedName>
        <fullName evidence="1">Uncharacterized protein</fullName>
    </submittedName>
</protein>
<evidence type="ECO:0000313" key="1">
    <source>
        <dbReference type="EMBL" id="KAK9123798.1"/>
    </source>
</evidence>
<dbReference type="AlphaFoldDB" id="A0AAP0IZM1"/>
<name>A0AAP0IZM1_9MAGN</name>
<comment type="caution">
    <text evidence="1">The sequence shown here is derived from an EMBL/GenBank/DDBJ whole genome shotgun (WGS) entry which is preliminary data.</text>
</comment>
<gene>
    <name evidence="1" type="ORF">Sjap_013400</name>
</gene>
<sequence length="189" mass="21250">MRSSTSTYQSINKDPSVQVFGPEHQRHVRGLVFGVTPTSVRTTTQSSILIRKLQGDFQRLEEKHEQLAELVRSQQMPPSSQQDTLVDSLLDFLSKSLIPAFRLPFRVTTRDLHPQCTFLKRRESEGFVRGNRARSRDKSNILAKAVRSCFGSGVTVDYLHHYDAARFAPPTQTFAPATATTPAPQGWGH</sequence>
<accession>A0AAP0IZM1</accession>
<dbReference type="Proteomes" id="UP001417504">
    <property type="component" value="Unassembled WGS sequence"/>
</dbReference>